<organism evidence="3 4">
    <name type="scientific">Comamonas testosteroni</name>
    <name type="common">Pseudomonas testosteroni</name>
    <dbReference type="NCBI Taxonomy" id="285"/>
    <lineage>
        <taxon>Bacteria</taxon>
        <taxon>Pseudomonadati</taxon>
        <taxon>Pseudomonadota</taxon>
        <taxon>Betaproteobacteria</taxon>
        <taxon>Burkholderiales</taxon>
        <taxon>Comamonadaceae</taxon>
        <taxon>Comamonas</taxon>
    </lineage>
</organism>
<protein>
    <recommendedName>
        <fullName evidence="2">Peptidase S26 domain-containing protein</fullName>
    </recommendedName>
</protein>
<feature type="domain" description="Peptidase S26" evidence="2">
    <location>
        <begin position="58"/>
        <end position="168"/>
    </location>
</feature>
<dbReference type="AlphaFoldDB" id="A0A096FM84"/>
<dbReference type="Proteomes" id="UP000029553">
    <property type="component" value="Unassembled WGS sequence"/>
</dbReference>
<dbReference type="EMBL" id="AWOR01000037">
    <property type="protein sequence ID" value="KGH30878.1"/>
    <property type="molecule type" value="Genomic_DNA"/>
</dbReference>
<comment type="caution">
    <text evidence="3">The sequence shown here is derived from an EMBL/GenBank/DDBJ whole genome shotgun (WGS) entry which is preliminary data.</text>
</comment>
<evidence type="ECO:0000256" key="1">
    <source>
        <dbReference type="SAM" id="Phobius"/>
    </source>
</evidence>
<gene>
    <name evidence="3" type="ORF">P353_08430</name>
</gene>
<dbReference type="InterPro" id="IPR019533">
    <property type="entry name" value="Peptidase_S26"/>
</dbReference>
<name>A0A096FM84_COMTE</name>
<reference evidence="3 4" key="1">
    <citation type="submission" date="2013-09" db="EMBL/GenBank/DDBJ databases">
        <title>High correlation between genotypes and phenotypes of environmental bacteria Comamonas testosteroni strains.</title>
        <authorList>
            <person name="Liu L."/>
            <person name="Zhu W."/>
            <person name="Xia X."/>
            <person name="Xu B."/>
            <person name="Luo M."/>
            <person name="Wang G."/>
        </authorList>
    </citation>
    <scope>NUCLEOTIDE SEQUENCE [LARGE SCALE GENOMIC DNA]</scope>
    <source>
        <strain evidence="3 4">JL40</strain>
    </source>
</reference>
<keyword evidence="1" id="KW-0812">Transmembrane</keyword>
<dbReference type="Pfam" id="PF10502">
    <property type="entry name" value="Peptidase_S26"/>
    <property type="match status" value="1"/>
</dbReference>
<evidence type="ECO:0000259" key="2">
    <source>
        <dbReference type="Pfam" id="PF10502"/>
    </source>
</evidence>
<accession>A0A096FM84</accession>
<evidence type="ECO:0000313" key="4">
    <source>
        <dbReference type="Proteomes" id="UP000029553"/>
    </source>
</evidence>
<proteinExistence type="predicted"/>
<dbReference type="Gene3D" id="2.10.109.10">
    <property type="entry name" value="Umud Fragment, subunit A"/>
    <property type="match status" value="1"/>
</dbReference>
<dbReference type="RefSeq" id="WP_034367695.1">
    <property type="nucleotide sequence ID" value="NZ_AWOR01000037.1"/>
</dbReference>
<evidence type="ECO:0000313" key="3">
    <source>
        <dbReference type="EMBL" id="KGH30878.1"/>
    </source>
</evidence>
<feature type="transmembrane region" description="Helical" evidence="1">
    <location>
        <begin position="12"/>
        <end position="32"/>
    </location>
</feature>
<sequence length="171" mass="19461">MKLIVKKQAWKVYIPKMASVALVILLGGAAFMTRFRIGIDSQIDRCIPNYSVYLIDLNNNNLEKDKIYAFKAKGLQPLFKDGTWMVKYLRAIPGDVVEVSPLMDVKVNERTLASGLPLIMKIGGNEKNFVGKKKLLDDQFWVMGSSFTSFDSRYWGTIKQEQIIGRAYPIF</sequence>
<keyword evidence="1" id="KW-0472">Membrane</keyword>
<dbReference type="InterPro" id="IPR036286">
    <property type="entry name" value="LexA/Signal_pep-like_sf"/>
</dbReference>
<dbReference type="GO" id="GO:0004252">
    <property type="term" value="F:serine-type endopeptidase activity"/>
    <property type="evidence" value="ECO:0007669"/>
    <property type="project" value="InterPro"/>
</dbReference>
<dbReference type="GO" id="GO:0006465">
    <property type="term" value="P:signal peptide processing"/>
    <property type="evidence" value="ECO:0007669"/>
    <property type="project" value="InterPro"/>
</dbReference>
<keyword evidence="1" id="KW-1133">Transmembrane helix</keyword>
<dbReference type="SUPFAM" id="SSF51306">
    <property type="entry name" value="LexA/Signal peptidase"/>
    <property type="match status" value="1"/>
</dbReference>